<reference evidence="2 3" key="1">
    <citation type="submission" date="2017-01" db="EMBL/GenBank/DDBJ databases">
        <authorList>
            <person name="Mah S.A."/>
            <person name="Swanson W.J."/>
            <person name="Moy G.W."/>
            <person name="Vacquier V.D."/>
        </authorList>
    </citation>
    <scope>NUCLEOTIDE SEQUENCE [LARGE SCALE GENOMIC DNA]</scope>
    <source>
        <strain evidence="2 3">ASpG1</strain>
    </source>
</reference>
<dbReference type="Gene3D" id="2.60.120.10">
    <property type="entry name" value="Jelly Rolls"/>
    <property type="match status" value="1"/>
</dbReference>
<gene>
    <name evidence="2" type="ORF">SAMN05920897_11148</name>
</gene>
<dbReference type="EMBL" id="FTMS01000011">
    <property type="protein sequence ID" value="SIQ58684.1"/>
    <property type="molecule type" value="Genomic_DNA"/>
</dbReference>
<protein>
    <submittedName>
        <fullName evidence="2">Ethanolamine utilization protein EutQ</fullName>
    </submittedName>
</protein>
<dbReference type="STRING" id="159291.SAMN05920897_11148"/>
<dbReference type="InterPro" id="IPR011051">
    <property type="entry name" value="RmlC_Cupin_sf"/>
</dbReference>
<accession>A0A1N6TZD0</accession>
<dbReference type="Proteomes" id="UP000186400">
    <property type="component" value="Unassembled WGS sequence"/>
</dbReference>
<dbReference type="OrthoDB" id="9797047at2"/>
<evidence type="ECO:0000256" key="1">
    <source>
        <dbReference type="SAM" id="MobiDB-lite"/>
    </source>
</evidence>
<dbReference type="CDD" id="cd02228">
    <property type="entry name" value="cupin_EutQ"/>
    <property type="match status" value="1"/>
</dbReference>
<evidence type="ECO:0000313" key="2">
    <source>
        <dbReference type="EMBL" id="SIQ58684.1"/>
    </source>
</evidence>
<feature type="region of interest" description="Disordered" evidence="1">
    <location>
        <begin position="48"/>
        <end position="84"/>
    </location>
</feature>
<organism evidence="2 3">
    <name type="scientific">Alkalispirochaeta americana</name>
    <dbReference type="NCBI Taxonomy" id="159291"/>
    <lineage>
        <taxon>Bacteria</taxon>
        <taxon>Pseudomonadati</taxon>
        <taxon>Spirochaetota</taxon>
        <taxon>Spirochaetia</taxon>
        <taxon>Spirochaetales</taxon>
        <taxon>Spirochaetaceae</taxon>
        <taxon>Alkalispirochaeta</taxon>
    </lineage>
</organism>
<dbReference type="PANTHER" id="PTHR36169">
    <property type="entry name" value="ETHANOLAMINE UTILIZATION PROTEIN EUTQ"/>
    <property type="match status" value="1"/>
</dbReference>
<dbReference type="InterPro" id="IPR010424">
    <property type="entry name" value="EutQ"/>
</dbReference>
<sequence length="202" mass="21764">MAGKKKLYTEDSIRDLGRSGSCSLLILEPGDIITPLARDLARELSIEVRRRPASSQGDSGEGRPGANQDALAAPPPVAKELSSQRGIKVVNGREVSLPPFAFDIGRPEMDVRCGDVITSADGAPLAAGFLSLQKGSFPWTFHYHEVQYVLEGELHIGTREGTIVGKPGDILYVPHGTAITFGTPSWAKLFYVTYPADWAMPS</sequence>
<dbReference type="PANTHER" id="PTHR36169:SF1">
    <property type="entry name" value="ACETATE KINASE EUTQ"/>
    <property type="match status" value="1"/>
</dbReference>
<name>A0A1N6TZD0_9SPIO</name>
<dbReference type="InterPro" id="IPR014710">
    <property type="entry name" value="RmlC-like_jellyroll"/>
</dbReference>
<dbReference type="AlphaFoldDB" id="A0A1N6TZD0"/>
<evidence type="ECO:0000313" key="3">
    <source>
        <dbReference type="Proteomes" id="UP000186400"/>
    </source>
</evidence>
<dbReference type="RefSeq" id="WP_076489021.1">
    <property type="nucleotide sequence ID" value="NZ_FTMS01000011.1"/>
</dbReference>
<dbReference type="Pfam" id="PF06249">
    <property type="entry name" value="EutQ"/>
    <property type="match status" value="1"/>
</dbReference>
<proteinExistence type="predicted"/>
<dbReference type="SUPFAM" id="SSF51182">
    <property type="entry name" value="RmlC-like cupins"/>
    <property type="match status" value="1"/>
</dbReference>
<keyword evidence="3" id="KW-1185">Reference proteome</keyword>